<reference evidence="2 3" key="1">
    <citation type="journal article" date="2019" name="Nat. Ecol. Evol.">
        <title>Megaphylogeny resolves global patterns of mushroom evolution.</title>
        <authorList>
            <person name="Varga T."/>
            <person name="Krizsan K."/>
            <person name="Foldi C."/>
            <person name="Dima B."/>
            <person name="Sanchez-Garcia M."/>
            <person name="Sanchez-Ramirez S."/>
            <person name="Szollosi G.J."/>
            <person name="Szarkandi J.G."/>
            <person name="Papp V."/>
            <person name="Albert L."/>
            <person name="Andreopoulos W."/>
            <person name="Angelini C."/>
            <person name="Antonin V."/>
            <person name="Barry K.W."/>
            <person name="Bougher N.L."/>
            <person name="Buchanan P."/>
            <person name="Buyck B."/>
            <person name="Bense V."/>
            <person name="Catcheside P."/>
            <person name="Chovatia M."/>
            <person name="Cooper J."/>
            <person name="Damon W."/>
            <person name="Desjardin D."/>
            <person name="Finy P."/>
            <person name="Geml J."/>
            <person name="Haridas S."/>
            <person name="Hughes K."/>
            <person name="Justo A."/>
            <person name="Karasinski D."/>
            <person name="Kautmanova I."/>
            <person name="Kiss B."/>
            <person name="Kocsube S."/>
            <person name="Kotiranta H."/>
            <person name="LaButti K.M."/>
            <person name="Lechner B.E."/>
            <person name="Liimatainen K."/>
            <person name="Lipzen A."/>
            <person name="Lukacs Z."/>
            <person name="Mihaltcheva S."/>
            <person name="Morgado L.N."/>
            <person name="Niskanen T."/>
            <person name="Noordeloos M.E."/>
            <person name="Ohm R.A."/>
            <person name="Ortiz-Santana B."/>
            <person name="Ovrebo C."/>
            <person name="Racz N."/>
            <person name="Riley R."/>
            <person name="Savchenko A."/>
            <person name="Shiryaev A."/>
            <person name="Soop K."/>
            <person name="Spirin V."/>
            <person name="Szebenyi C."/>
            <person name="Tomsovsky M."/>
            <person name="Tulloss R.E."/>
            <person name="Uehling J."/>
            <person name="Grigoriev I.V."/>
            <person name="Vagvolgyi C."/>
            <person name="Papp T."/>
            <person name="Martin F.M."/>
            <person name="Miettinen O."/>
            <person name="Hibbett D.S."/>
            <person name="Nagy L.G."/>
        </authorList>
    </citation>
    <scope>NUCLEOTIDE SEQUENCE [LARGE SCALE GENOMIC DNA]</scope>
    <source>
        <strain evidence="2 3">CBS 962.96</strain>
    </source>
</reference>
<dbReference type="Proteomes" id="UP000297245">
    <property type="component" value="Unassembled WGS sequence"/>
</dbReference>
<proteinExistence type="predicted"/>
<gene>
    <name evidence="2" type="ORF">K435DRAFT_853886</name>
</gene>
<evidence type="ECO:0000256" key="1">
    <source>
        <dbReference type="SAM" id="SignalP"/>
    </source>
</evidence>
<protein>
    <submittedName>
        <fullName evidence="2">Uncharacterized protein</fullName>
    </submittedName>
</protein>
<dbReference type="AlphaFoldDB" id="A0A4S8MGJ5"/>
<evidence type="ECO:0000313" key="2">
    <source>
        <dbReference type="EMBL" id="THV01329.1"/>
    </source>
</evidence>
<accession>A0A4S8MGJ5</accession>
<feature type="signal peptide" evidence="1">
    <location>
        <begin position="1"/>
        <end position="24"/>
    </location>
</feature>
<keyword evidence="1" id="KW-0732">Signal</keyword>
<evidence type="ECO:0000313" key="3">
    <source>
        <dbReference type="Proteomes" id="UP000297245"/>
    </source>
</evidence>
<organism evidence="2 3">
    <name type="scientific">Dendrothele bispora (strain CBS 962.96)</name>
    <dbReference type="NCBI Taxonomy" id="1314807"/>
    <lineage>
        <taxon>Eukaryota</taxon>
        <taxon>Fungi</taxon>
        <taxon>Dikarya</taxon>
        <taxon>Basidiomycota</taxon>
        <taxon>Agaricomycotina</taxon>
        <taxon>Agaricomycetes</taxon>
        <taxon>Agaricomycetidae</taxon>
        <taxon>Agaricales</taxon>
        <taxon>Agaricales incertae sedis</taxon>
        <taxon>Dendrothele</taxon>
    </lineage>
</organism>
<dbReference type="OrthoDB" id="2962003at2759"/>
<dbReference type="EMBL" id="ML179091">
    <property type="protein sequence ID" value="THV01329.1"/>
    <property type="molecule type" value="Genomic_DNA"/>
</dbReference>
<sequence length="204" mass="20898">MKFASFLFSSTLLMGSISILPGYAQLTVVNFGGSDLDTVNGFQQASQVGAVSISQGVSPIGTASDGSETTFQYDQSFVISTRVNNQDLVATVTGEGTIIASASGYKMSVVDPLPTEVGVAGAQIGLDQECDFIDQNTGRCSVALNIEVGGQSTGSALVTTGTAHPTVYPALSVDNDNKDNSASSLPSVSTIGMIITVALGTWVL</sequence>
<keyword evidence="3" id="KW-1185">Reference proteome</keyword>
<feature type="chain" id="PRO_5020859192" evidence="1">
    <location>
        <begin position="25"/>
        <end position="204"/>
    </location>
</feature>
<name>A0A4S8MGJ5_DENBC</name>